<evidence type="ECO:0000259" key="4">
    <source>
        <dbReference type="Pfam" id="PF00048"/>
    </source>
</evidence>
<evidence type="ECO:0000313" key="5">
    <source>
        <dbReference type="Proteomes" id="UP000694891"/>
    </source>
</evidence>
<evidence type="ECO:0000313" key="6">
    <source>
        <dbReference type="RefSeq" id="XP_008294834.1"/>
    </source>
</evidence>
<name>A0A9Y4KHU4_9TELE</name>
<dbReference type="Pfam" id="PF00048">
    <property type="entry name" value="IL8"/>
    <property type="match status" value="1"/>
</dbReference>
<keyword evidence="3" id="KW-0732">Signal</keyword>
<dbReference type="InterPro" id="IPR001811">
    <property type="entry name" value="Chemokine_IL8-like_dom"/>
</dbReference>
<proteinExistence type="predicted"/>
<gene>
    <name evidence="6" type="primary">LOC103368286</name>
</gene>
<dbReference type="Proteomes" id="UP000694891">
    <property type="component" value="Unplaced"/>
</dbReference>
<reference evidence="6" key="1">
    <citation type="submission" date="2025-08" db="UniProtKB">
        <authorList>
            <consortium name="RefSeq"/>
        </authorList>
    </citation>
    <scope>IDENTIFICATION</scope>
</reference>
<evidence type="ECO:0000256" key="1">
    <source>
        <dbReference type="ARBA" id="ARBA00022514"/>
    </source>
</evidence>
<dbReference type="AlphaFoldDB" id="A0A9Y4KHU4"/>
<protein>
    <submittedName>
        <fullName evidence="6">C-X-C motif chemokine 11-like</fullName>
    </submittedName>
</protein>
<feature type="domain" description="Chemokine interleukin-8-like" evidence="4">
    <location>
        <begin position="31"/>
        <end position="92"/>
    </location>
</feature>
<dbReference type="GeneID" id="103368286"/>
<accession>A0A9Y4KHU4</accession>
<dbReference type="SUPFAM" id="SSF54117">
    <property type="entry name" value="Interleukin 8-like chemokines"/>
    <property type="match status" value="1"/>
</dbReference>
<feature type="region of interest" description="Disordered" evidence="2">
    <location>
        <begin position="98"/>
        <end position="119"/>
    </location>
</feature>
<dbReference type="GO" id="GO:0008009">
    <property type="term" value="F:chemokine activity"/>
    <property type="evidence" value="ECO:0007669"/>
    <property type="project" value="InterPro"/>
</dbReference>
<organism evidence="5 6">
    <name type="scientific">Stegastes partitus</name>
    <name type="common">bicolor damselfish</name>
    <dbReference type="NCBI Taxonomy" id="144197"/>
    <lineage>
        <taxon>Eukaryota</taxon>
        <taxon>Metazoa</taxon>
        <taxon>Chordata</taxon>
        <taxon>Craniata</taxon>
        <taxon>Vertebrata</taxon>
        <taxon>Euteleostomi</taxon>
        <taxon>Actinopterygii</taxon>
        <taxon>Neopterygii</taxon>
        <taxon>Teleostei</taxon>
        <taxon>Neoteleostei</taxon>
        <taxon>Acanthomorphata</taxon>
        <taxon>Ovalentaria</taxon>
        <taxon>Pomacentridae</taxon>
        <taxon>Stegastes</taxon>
    </lineage>
</organism>
<keyword evidence="5" id="KW-1185">Reference proteome</keyword>
<dbReference type="InterPro" id="IPR036048">
    <property type="entry name" value="Interleukin_8-like_sf"/>
</dbReference>
<evidence type="ECO:0000256" key="3">
    <source>
        <dbReference type="SAM" id="SignalP"/>
    </source>
</evidence>
<dbReference type="Gene3D" id="2.40.50.40">
    <property type="match status" value="1"/>
</dbReference>
<sequence>MALSQRNGALLLVFVAAVCVELYQAQNVLGRCSCLSTIKFIKGNISDFQVLEVRPGCDRIELIITISTSENSTEKFCMNTEGKMAKAYLKCWERKNKDESRKMECIDRKKKAEDRATED</sequence>
<feature type="chain" id="PRO_5041287099" evidence="3">
    <location>
        <begin position="26"/>
        <end position="119"/>
    </location>
</feature>
<evidence type="ECO:0000256" key="2">
    <source>
        <dbReference type="SAM" id="MobiDB-lite"/>
    </source>
</evidence>
<feature type="signal peptide" evidence="3">
    <location>
        <begin position="1"/>
        <end position="25"/>
    </location>
</feature>
<dbReference type="RefSeq" id="XP_008294834.1">
    <property type="nucleotide sequence ID" value="XM_008296612.1"/>
</dbReference>
<keyword evidence="1" id="KW-0202">Cytokine</keyword>
<dbReference type="GO" id="GO:0005615">
    <property type="term" value="C:extracellular space"/>
    <property type="evidence" value="ECO:0007669"/>
    <property type="project" value="UniProtKB-KW"/>
</dbReference>
<dbReference type="GO" id="GO:0006955">
    <property type="term" value="P:immune response"/>
    <property type="evidence" value="ECO:0007669"/>
    <property type="project" value="InterPro"/>
</dbReference>